<evidence type="ECO:0000313" key="2">
    <source>
        <dbReference type="Proteomes" id="UP000668060"/>
    </source>
</evidence>
<dbReference type="AlphaFoldDB" id="A0A9D9BU46"/>
<dbReference type="EMBL" id="JAEPLN010000001">
    <property type="protein sequence ID" value="MBO6971848.1"/>
    <property type="molecule type" value="Genomic_DNA"/>
</dbReference>
<sequence>MPIIRKANYFDSRDIFNWRNDELTRYMSKKTDLIDWKVHSTWFATSLVNTDRLLLICEDESTSEKIAIVRFDVEDNRAIISINLSPKMRGKRKTKGCLIDAISFFQKSFSGVRFIDAEIKSINIPSQKSFKAVGFLLVKEDADILYYEYAV</sequence>
<reference evidence="1" key="1">
    <citation type="journal article" date="2021" name="Front. Mar. Sci.">
        <title>Genomes of Diverse Isolates of Prochlorococcus High-Light-Adapted Clade II in the Western Pacific Ocean.</title>
        <authorList>
            <person name="Yan W."/>
            <person name="Feng X."/>
            <person name="Zhang W."/>
            <person name="Nawaz M.Z."/>
            <person name="Luo T."/>
            <person name="Zhang R."/>
            <person name="Jiao N."/>
        </authorList>
    </citation>
    <scope>NUCLEOTIDE SEQUENCE</scope>
    <source>
        <strain evidence="1">CUG1433</strain>
    </source>
</reference>
<dbReference type="InterPro" id="IPR016181">
    <property type="entry name" value="Acyl_CoA_acyltransferase"/>
</dbReference>
<gene>
    <name evidence="1" type="ORF">JJ842_07980</name>
</gene>
<comment type="caution">
    <text evidence="1">The sequence shown here is derived from an EMBL/GenBank/DDBJ whole genome shotgun (WGS) entry which is preliminary data.</text>
</comment>
<accession>A0A9D9BU46</accession>
<dbReference type="SUPFAM" id="SSF55729">
    <property type="entry name" value="Acyl-CoA N-acyltransferases (Nat)"/>
    <property type="match status" value="1"/>
</dbReference>
<evidence type="ECO:0000313" key="1">
    <source>
        <dbReference type="EMBL" id="MBO6971848.1"/>
    </source>
</evidence>
<name>A0A9D9BU46_PROMR</name>
<dbReference type="Proteomes" id="UP000668060">
    <property type="component" value="Unassembled WGS sequence"/>
</dbReference>
<protein>
    <submittedName>
        <fullName evidence="1">GNAT family N-acetyltransferase</fullName>
    </submittedName>
</protein>
<proteinExistence type="predicted"/>
<organism evidence="1 2">
    <name type="scientific">Prochlorococcus marinus CUG1433</name>
    <dbReference type="NCBI Taxonomy" id="2774506"/>
    <lineage>
        <taxon>Bacteria</taxon>
        <taxon>Bacillati</taxon>
        <taxon>Cyanobacteriota</taxon>
        <taxon>Cyanophyceae</taxon>
        <taxon>Synechococcales</taxon>
        <taxon>Prochlorococcaceae</taxon>
        <taxon>Prochlorococcus</taxon>
    </lineage>
</organism>
<dbReference type="Gene3D" id="3.40.630.30">
    <property type="match status" value="1"/>
</dbReference>